<dbReference type="GO" id="GO:0006352">
    <property type="term" value="P:DNA-templated transcription initiation"/>
    <property type="evidence" value="ECO:0007669"/>
    <property type="project" value="InterPro"/>
</dbReference>
<reference evidence="8 9" key="1">
    <citation type="submission" date="2020-08" db="EMBL/GenBank/DDBJ databases">
        <title>Functional genomics of gut bacteria from endangered species of beetles.</title>
        <authorList>
            <person name="Carlos-Shanley C."/>
        </authorList>
    </citation>
    <scope>NUCLEOTIDE SEQUENCE [LARGE SCALE GENOMIC DNA]</scope>
    <source>
        <strain evidence="8 9">S00070</strain>
    </source>
</reference>
<evidence type="ECO:0000256" key="4">
    <source>
        <dbReference type="ARBA" id="ARBA00023082"/>
    </source>
</evidence>
<dbReference type="GO" id="GO:0003677">
    <property type="term" value="F:DNA binding"/>
    <property type="evidence" value="ECO:0007669"/>
    <property type="project" value="InterPro"/>
</dbReference>
<dbReference type="PANTHER" id="PTHR43133:SF46">
    <property type="entry name" value="RNA POLYMERASE SIGMA-70 FACTOR ECF SUBFAMILY"/>
    <property type="match status" value="1"/>
</dbReference>
<dbReference type="InterPro" id="IPR013325">
    <property type="entry name" value="RNA_pol_sigma_r2"/>
</dbReference>
<name>A0A841EPR1_9BACT</name>
<dbReference type="PRINTS" id="PR00038">
    <property type="entry name" value="HTHLUXR"/>
</dbReference>
<dbReference type="InterPro" id="IPR014284">
    <property type="entry name" value="RNA_pol_sigma-70_dom"/>
</dbReference>
<dbReference type="InterPro" id="IPR013249">
    <property type="entry name" value="RNA_pol_sigma70_r4_t2"/>
</dbReference>
<dbReference type="Pfam" id="PF08281">
    <property type="entry name" value="Sigma70_r4_2"/>
    <property type="match status" value="1"/>
</dbReference>
<sequence>MYRPLKASSDTELLGLLLEDSETAFEEIYRRYFQKLYALAKRRLYDNQQTEDIIHDLFLNLWLNRQKIQIDSLPNYLMRSVKYRVLDALDHHTVKQNFLDYQLHINQSSNITEENILYADAMRLYQENLVVLPEKCREVFLLSRAGLSQKEIAIQLGISENTVENHIAKALRLLKSRMAEFISPNALFPLFFFLFEN</sequence>
<evidence type="ECO:0000256" key="1">
    <source>
        <dbReference type="ARBA" id="ARBA00007788"/>
    </source>
</evidence>
<dbReference type="AlphaFoldDB" id="A0A841EPR1"/>
<keyword evidence="3" id="KW-0805">Transcription regulation</keyword>
<protein>
    <recommendedName>
        <fullName evidence="2">RNA polymerase sigma factor SigS</fullName>
    </recommendedName>
</protein>
<dbReference type="NCBIfam" id="TIGR02985">
    <property type="entry name" value="Sig70_bacteroi1"/>
    <property type="match status" value="1"/>
</dbReference>
<dbReference type="SUPFAM" id="SSF88946">
    <property type="entry name" value="Sigma2 domain of RNA polymerase sigma factors"/>
    <property type="match status" value="1"/>
</dbReference>
<dbReference type="SUPFAM" id="SSF46894">
    <property type="entry name" value="C-terminal effector domain of the bipartite response regulators"/>
    <property type="match status" value="1"/>
</dbReference>
<feature type="domain" description="HTH luxR-type" evidence="7">
    <location>
        <begin position="129"/>
        <end position="182"/>
    </location>
</feature>
<dbReference type="InterPro" id="IPR000792">
    <property type="entry name" value="Tscrpt_reg_LuxR_C"/>
</dbReference>
<dbReference type="SMART" id="SM00421">
    <property type="entry name" value="HTH_LUXR"/>
    <property type="match status" value="1"/>
</dbReference>
<organism evidence="8 9">
    <name type="scientific">Arcicella rosea</name>
    <dbReference type="NCBI Taxonomy" id="502909"/>
    <lineage>
        <taxon>Bacteria</taxon>
        <taxon>Pseudomonadati</taxon>
        <taxon>Bacteroidota</taxon>
        <taxon>Cytophagia</taxon>
        <taxon>Cytophagales</taxon>
        <taxon>Flectobacillaceae</taxon>
        <taxon>Arcicella</taxon>
    </lineage>
</organism>
<comment type="similarity">
    <text evidence="1">Belongs to the sigma-70 factor family.</text>
</comment>
<dbReference type="GO" id="GO:0016987">
    <property type="term" value="F:sigma factor activity"/>
    <property type="evidence" value="ECO:0007669"/>
    <property type="project" value="UniProtKB-KW"/>
</dbReference>
<evidence type="ECO:0000256" key="6">
    <source>
        <dbReference type="ARBA" id="ARBA00024701"/>
    </source>
</evidence>
<dbReference type="PANTHER" id="PTHR43133">
    <property type="entry name" value="RNA POLYMERASE ECF-TYPE SIGMA FACTO"/>
    <property type="match status" value="1"/>
</dbReference>
<dbReference type="RefSeq" id="WP_184128366.1">
    <property type="nucleotide sequence ID" value="NZ_JACHKT010000001.1"/>
</dbReference>
<gene>
    <name evidence="8" type="ORF">HNP25_000060</name>
</gene>
<keyword evidence="4" id="KW-0731">Sigma factor</keyword>
<dbReference type="Proteomes" id="UP000524404">
    <property type="component" value="Unassembled WGS sequence"/>
</dbReference>
<dbReference type="NCBIfam" id="TIGR02937">
    <property type="entry name" value="sigma70-ECF"/>
    <property type="match status" value="1"/>
</dbReference>
<dbReference type="InterPro" id="IPR007627">
    <property type="entry name" value="RNA_pol_sigma70_r2"/>
</dbReference>
<accession>A0A841EPR1</accession>
<evidence type="ECO:0000256" key="3">
    <source>
        <dbReference type="ARBA" id="ARBA00023015"/>
    </source>
</evidence>
<comment type="function">
    <text evidence="6">Sigma factors are initiation factors that promote the attachment of RNA polymerase to specific initiation sites and are then released. Sigma-S contributes to the protection against external stress, thus playing a role in cellular fitness and survival.</text>
</comment>
<dbReference type="EMBL" id="JACHKT010000001">
    <property type="protein sequence ID" value="MBB6001421.1"/>
    <property type="molecule type" value="Genomic_DNA"/>
</dbReference>
<dbReference type="InterPro" id="IPR016032">
    <property type="entry name" value="Sig_transdc_resp-reg_C-effctor"/>
</dbReference>
<dbReference type="Gene3D" id="1.10.10.10">
    <property type="entry name" value="Winged helix-like DNA-binding domain superfamily/Winged helix DNA-binding domain"/>
    <property type="match status" value="1"/>
</dbReference>
<comment type="caution">
    <text evidence="8">The sequence shown here is derived from an EMBL/GenBank/DDBJ whole genome shotgun (WGS) entry which is preliminary data.</text>
</comment>
<dbReference type="InterPro" id="IPR014327">
    <property type="entry name" value="RNA_pol_sigma70_bacteroid"/>
</dbReference>
<keyword evidence="5" id="KW-0804">Transcription</keyword>
<dbReference type="Pfam" id="PF04542">
    <property type="entry name" value="Sigma70_r2"/>
    <property type="match status" value="1"/>
</dbReference>
<dbReference type="Gene3D" id="1.10.1740.10">
    <property type="match status" value="1"/>
</dbReference>
<evidence type="ECO:0000256" key="5">
    <source>
        <dbReference type="ARBA" id="ARBA00023163"/>
    </source>
</evidence>
<proteinExistence type="inferred from homology"/>
<dbReference type="InterPro" id="IPR039425">
    <property type="entry name" value="RNA_pol_sigma-70-like"/>
</dbReference>
<evidence type="ECO:0000313" key="8">
    <source>
        <dbReference type="EMBL" id="MBB6001421.1"/>
    </source>
</evidence>
<dbReference type="InterPro" id="IPR036388">
    <property type="entry name" value="WH-like_DNA-bd_sf"/>
</dbReference>
<evidence type="ECO:0000313" key="9">
    <source>
        <dbReference type="Proteomes" id="UP000524404"/>
    </source>
</evidence>
<evidence type="ECO:0000259" key="7">
    <source>
        <dbReference type="SMART" id="SM00421"/>
    </source>
</evidence>
<evidence type="ECO:0000256" key="2">
    <source>
        <dbReference type="ARBA" id="ARBA00021245"/>
    </source>
</evidence>
<keyword evidence="9" id="KW-1185">Reference proteome</keyword>